<feature type="non-terminal residue" evidence="10">
    <location>
        <position position="1"/>
    </location>
</feature>
<evidence type="ECO:0000256" key="7">
    <source>
        <dbReference type="ARBA" id="ARBA00022918"/>
    </source>
</evidence>
<evidence type="ECO:0000256" key="8">
    <source>
        <dbReference type="PROSITE-ProRule" id="PRU00450"/>
    </source>
</evidence>
<evidence type="ECO:0000256" key="3">
    <source>
        <dbReference type="ARBA" id="ARBA00022722"/>
    </source>
</evidence>
<keyword evidence="6" id="KW-0378">Hydrolase</keyword>
<sequence>APIHVANVPSRFEQAKLSHARFHQNAPALVRMFELTRDQARAVVSTRPNCQPLQLPSLGVGVNPRGLGSGELWQMDVT</sequence>
<keyword evidence="7" id="KW-0695">RNA-directed DNA polymerase</keyword>
<name>A0A7K6DNJ6_9PASS</name>
<dbReference type="InterPro" id="IPR017856">
    <property type="entry name" value="Integrase-like_N"/>
</dbReference>
<dbReference type="InterPro" id="IPR003308">
    <property type="entry name" value="Integrase_Zn-bd_dom_N"/>
</dbReference>
<dbReference type="GO" id="GO:0016787">
    <property type="term" value="F:hydrolase activity"/>
    <property type="evidence" value="ECO:0007669"/>
    <property type="project" value="UniProtKB-KW"/>
</dbReference>
<accession>A0A7K6DNJ6</accession>
<keyword evidence="3" id="KW-0540">Nuclease</keyword>
<evidence type="ECO:0000256" key="4">
    <source>
        <dbReference type="ARBA" id="ARBA00022723"/>
    </source>
</evidence>
<keyword evidence="2" id="KW-0548">Nucleotidyltransferase</keyword>
<dbReference type="PANTHER" id="PTHR41694">
    <property type="entry name" value="ENDOGENOUS RETROVIRUS GROUP K MEMBER POL PROTEIN"/>
    <property type="match status" value="1"/>
</dbReference>
<dbReference type="GO" id="GO:0003964">
    <property type="term" value="F:RNA-directed DNA polymerase activity"/>
    <property type="evidence" value="ECO:0007669"/>
    <property type="project" value="UniProtKB-KW"/>
</dbReference>
<comment type="caution">
    <text evidence="10">The sequence shown here is derived from an EMBL/GenBank/DDBJ whole genome shotgun (WGS) entry which is preliminary data.</text>
</comment>
<dbReference type="GO" id="GO:0008270">
    <property type="term" value="F:zinc ion binding"/>
    <property type="evidence" value="ECO:0007669"/>
    <property type="project" value="UniProtKB-KW"/>
</dbReference>
<proteinExistence type="predicted"/>
<keyword evidence="1" id="KW-0808">Transferase</keyword>
<feature type="domain" description="Integrase-type" evidence="9">
    <location>
        <begin position="10"/>
        <end position="51"/>
    </location>
</feature>
<dbReference type="PROSITE" id="PS50876">
    <property type="entry name" value="ZF_INTEGRASE"/>
    <property type="match status" value="1"/>
</dbReference>
<evidence type="ECO:0000313" key="11">
    <source>
        <dbReference type="Proteomes" id="UP000571324"/>
    </source>
</evidence>
<keyword evidence="4" id="KW-0479">Metal-binding</keyword>
<dbReference type="GO" id="GO:0035613">
    <property type="term" value="F:RNA stem-loop binding"/>
    <property type="evidence" value="ECO:0007669"/>
    <property type="project" value="TreeGrafter"/>
</dbReference>
<dbReference type="Proteomes" id="UP000571324">
    <property type="component" value="Unassembled WGS sequence"/>
</dbReference>
<evidence type="ECO:0000256" key="5">
    <source>
        <dbReference type="ARBA" id="ARBA00022759"/>
    </source>
</evidence>
<protein>
    <submittedName>
        <fullName evidence="10">POK8 protein</fullName>
    </submittedName>
</protein>
<dbReference type="GO" id="GO:0004519">
    <property type="term" value="F:endonuclease activity"/>
    <property type="evidence" value="ECO:0007669"/>
    <property type="project" value="UniProtKB-KW"/>
</dbReference>
<evidence type="ECO:0000256" key="2">
    <source>
        <dbReference type="ARBA" id="ARBA00022695"/>
    </source>
</evidence>
<evidence type="ECO:0000256" key="6">
    <source>
        <dbReference type="ARBA" id="ARBA00022801"/>
    </source>
</evidence>
<dbReference type="EMBL" id="VZRL01005568">
    <property type="protein sequence ID" value="NWV27402.1"/>
    <property type="molecule type" value="Genomic_DNA"/>
</dbReference>
<dbReference type="AlphaFoldDB" id="A0A7K6DNJ6"/>
<keyword evidence="11" id="KW-1185">Reference proteome</keyword>
<keyword evidence="8" id="KW-0862">Zinc</keyword>
<organism evidence="10 11">
    <name type="scientific">Origma solitaria</name>
    <dbReference type="NCBI Taxonomy" id="720586"/>
    <lineage>
        <taxon>Eukaryota</taxon>
        <taxon>Metazoa</taxon>
        <taxon>Chordata</taxon>
        <taxon>Craniata</taxon>
        <taxon>Vertebrata</taxon>
        <taxon>Euteleostomi</taxon>
        <taxon>Archelosauria</taxon>
        <taxon>Archosauria</taxon>
        <taxon>Dinosauria</taxon>
        <taxon>Saurischia</taxon>
        <taxon>Theropoda</taxon>
        <taxon>Coelurosauria</taxon>
        <taxon>Aves</taxon>
        <taxon>Neognathae</taxon>
        <taxon>Neoaves</taxon>
        <taxon>Telluraves</taxon>
        <taxon>Australaves</taxon>
        <taxon>Passeriformes</taxon>
        <taxon>Meliphagoidea</taxon>
        <taxon>Acanthizidae</taxon>
        <taxon>Origma</taxon>
    </lineage>
</organism>
<evidence type="ECO:0000259" key="9">
    <source>
        <dbReference type="PROSITE" id="PS50876"/>
    </source>
</evidence>
<evidence type="ECO:0000313" key="10">
    <source>
        <dbReference type="EMBL" id="NWV27402.1"/>
    </source>
</evidence>
<keyword evidence="5" id="KW-0255">Endonuclease</keyword>
<dbReference type="Gene3D" id="1.10.10.200">
    <property type="match status" value="1"/>
</dbReference>
<dbReference type="SUPFAM" id="SSF46919">
    <property type="entry name" value="N-terminal Zn binding domain of HIV integrase"/>
    <property type="match status" value="1"/>
</dbReference>
<evidence type="ECO:0000256" key="1">
    <source>
        <dbReference type="ARBA" id="ARBA00022679"/>
    </source>
</evidence>
<dbReference type="PANTHER" id="PTHR41694:SF3">
    <property type="entry name" value="RNA-DIRECTED DNA POLYMERASE-RELATED"/>
    <property type="match status" value="1"/>
</dbReference>
<gene>
    <name evidence="10" type="primary">Ervk8_2</name>
    <name evidence="10" type="ORF">ORISOL_R16299</name>
</gene>
<feature type="non-terminal residue" evidence="10">
    <location>
        <position position="78"/>
    </location>
</feature>
<reference evidence="10 11" key="1">
    <citation type="submission" date="2019-09" db="EMBL/GenBank/DDBJ databases">
        <title>Bird 10,000 Genomes (B10K) Project - Family phase.</title>
        <authorList>
            <person name="Zhang G."/>
        </authorList>
    </citation>
    <scope>NUCLEOTIDE SEQUENCE [LARGE SCALE GENOMIC DNA]</scope>
    <source>
        <strain evidence="10">B10K-DU-029-52</strain>
    </source>
</reference>
<dbReference type="OrthoDB" id="9381447at2759"/>
<dbReference type="Pfam" id="PF02022">
    <property type="entry name" value="Integrase_Zn"/>
    <property type="match status" value="1"/>
</dbReference>
<keyword evidence="8" id="KW-0863">Zinc-finger</keyword>